<gene>
    <name evidence="1" type="ORF">SAMN04487859_1397</name>
</gene>
<dbReference type="STRING" id="1005928.SAMN04487859_1397"/>
<accession>A0A1I5GTX4</accession>
<keyword evidence="2" id="KW-1185">Reference proteome</keyword>
<reference evidence="2" key="1">
    <citation type="submission" date="2016-10" db="EMBL/GenBank/DDBJ databases">
        <authorList>
            <person name="Varghese N."/>
            <person name="Submissions S."/>
        </authorList>
    </citation>
    <scope>NUCLEOTIDE SEQUENCE [LARGE SCALE GENOMIC DNA]</scope>
    <source>
        <strain evidence="2">DSM 28463</strain>
    </source>
</reference>
<organism evidence="1 2">
    <name type="scientific">Roseovarius lutimaris</name>
    <dbReference type="NCBI Taxonomy" id="1005928"/>
    <lineage>
        <taxon>Bacteria</taxon>
        <taxon>Pseudomonadati</taxon>
        <taxon>Pseudomonadota</taxon>
        <taxon>Alphaproteobacteria</taxon>
        <taxon>Rhodobacterales</taxon>
        <taxon>Roseobacteraceae</taxon>
        <taxon>Roseovarius</taxon>
    </lineage>
</organism>
<dbReference type="EMBL" id="FOVP01000039">
    <property type="protein sequence ID" value="SFO39286.1"/>
    <property type="molecule type" value="Genomic_DNA"/>
</dbReference>
<evidence type="ECO:0000313" key="1">
    <source>
        <dbReference type="EMBL" id="SFO39286.1"/>
    </source>
</evidence>
<sequence>MCEASIKTMARIVERHMPSARGPVNSIPEWTRATFYANDLLSSANAGFKWLPVSADEENLDTLRKALAEALRAVFRMRPETIRNLRGSLEPDSELITCQRELVDFLSEAHEKIDNAHRYHKKLAKASPNRNYQVISIASECRNAWGEEQWHIENGEWGEGPDHEHFVENFAPKSQNHYHPGPFGRFMEDVFECLDVRTSQGNVVSAASALEMLQTFERQTTRS</sequence>
<name>A0A1I5GTX4_9RHOB</name>
<protein>
    <submittedName>
        <fullName evidence="1">Uncharacterized protein</fullName>
    </submittedName>
</protein>
<dbReference type="AlphaFoldDB" id="A0A1I5GTX4"/>
<proteinExistence type="predicted"/>
<evidence type="ECO:0000313" key="2">
    <source>
        <dbReference type="Proteomes" id="UP000198599"/>
    </source>
</evidence>
<dbReference type="Proteomes" id="UP000198599">
    <property type="component" value="Unassembled WGS sequence"/>
</dbReference>